<evidence type="ECO:0000313" key="2">
    <source>
        <dbReference type="EMBL" id="RDE05144.1"/>
    </source>
</evidence>
<dbReference type="EMBL" id="QQNB01000002">
    <property type="protein sequence ID" value="RDE05144.1"/>
    <property type="molecule type" value="Genomic_DNA"/>
</dbReference>
<dbReference type="RefSeq" id="WP_114687215.1">
    <property type="nucleotide sequence ID" value="NZ_QQNB01000002.1"/>
</dbReference>
<keyword evidence="3" id="KW-1185">Reference proteome</keyword>
<proteinExistence type="predicted"/>
<feature type="transmembrane region" description="Helical" evidence="1">
    <location>
        <begin position="6"/>
        <end position="26"/>
    </location>
</feature>
<organism evidence="2 3">
    <name type="scientific">Sphingomonas aracearum</name>
    <dbReference type="NCBI Taxonomy" id="2283317"/>
    <lineage>
        <taxon>Bacteria</taxon>
        <taxon>Pseudomonadati</taxon>
        <taxon>Pseudomonadota</taxon>
        <taxon>Alphaproteobacteria</taxon>
        <taxon>Sphingomonadales</taxon>
        <taxon>Sphingomonadaceae</taxon>
        <taxon>Sphingomonas</taxon>
    </lineage>
</organism>
<evidence type="ECO:0000313" key="3">
    <source>
        <dbReference type="Proteomes" id="UP000253918"/>
    </source>
</evidence>
<keyword evidence="1" id="KW-0472">Membrane</keyword>
<keyword evidence="1" id="KW-1133">Transmembrane helix</keyword>
<accession>A0A369VRY9</accession>
<reference evidence="2 3" key="1">
    <citation type="submission" date="2018-07" db="EMBL/GenBank/DDBJ databases">
        <title>a novel species of Sphingomonas isolated from the rhizosphere soil of Araceae plant.</title>
        <authorList>
            <person name="Zhiyong W."/>
            <person name="Qinglan Z."/>
            <person name="Zhiwei F."/>
            <person name="Ding X."/>
            <person name="Gejiao W."/>
            <person name="Shixue Z."/>
        </authorList>
    </citation>
    <scope>NUCLEOTIDE SEQUENCE [LARGE SCALE GENOMIC DNA]</scope>
    <source>
        <strain evidence="2 3">WZY 27</strain>
    </source>
</reference>
<keyword evidence="1" id="KW-0812">Transmembrane</keyword>
<dbReference type="AlphaFoldDB" id="A0A369VRY9"/>
<dbReference type="Proteomes" id="UP000253918">
    <property type="component" value="Unassembled WGS sequence"/>
</dbReference>
<name>A0A369VRY9_9SPHN</name>
<protein>
    <submittedName>
        <fullName evidence="2">Heme exporter protein CcmD</fullName>
    </submittedName>
</protein>
<gene>
    <name evidence="2" type="ORF">DVW87_07630</name>
</gene>
<comment type="caution">
    <text evidence="2">The sequence shown here is derived from an EMBL/GenBank/DDBJ whole genome shotgun (WGS) entry which is preliminary data.</text>
</comment>
<dbReference type="OrthoDB" id="7596388at2"/>
<sequence length="35" mass="3897">MSHWAFVSAAYGVTLLTAAALAWISWRAMRGSERQ</sequence>
<evidence type="ECO:0000256" key="1">
    <source>
        <dbReference type="SAM" id="Phobius"/>
    </source>
</evidence>